<gene>
    <name evidence="6" type="ORF">BKA16_001868</name>
</gene>
<evidence type="ECO:0000313" key="7">
    <source>
        <dbReference type="Proteomes" id="UP000551501"/>
    </source>
</evidence>
<feature type="transmembrane region" description="Helical" evidence="5">
    <location>
        <begin position="214"/>
        <end position="236"/>
    </location>
</feature>
<feature type="transmembrane region" description="Helical" evidence="5">
    <location>
        <begin position="21"/>
        <end position="39"/>
    </location>
</feature>
<proteinExistence type="predicted"/>
<feature type="transmembrane region" description="Helical" evidence="5">
    <location>
        <begin position="105"/>
        <end position="130"/>
    </location>
</feature>
<organism evidence="6 7">
    <name type="scientific">Gordonia humi</name>
    <dbReference type="NCBI Taxonomy" id="686429"/>
    <lineage>
        <taxon>Bacteria</taxon>
        <taxon>Bacillati</taxon>
        <taxon>Actinomycetota</taxon>
        <taxon>Actinomycetes</taxon>
        <taxon>Mycobacteriales</taxon>
        <taxon>Gordoniaceae</taxon>
        <taxon>Gordonia</taxon>
    </lineage>
</organism>
<feature type="transmembrane region" description="Helical" evidence="5">
    <location>
        <begin position="319"/>
        <end position="342"/>
    </location>
</feature>
<dbReference type="InterPro" id="IPR004695">
    <property type="entry name" value="SLAC1/Mae1/Ssu1/TehA"/>
</dbReference>
<dbReference type="GO" id="GO:0016020">
    <property type="term" value="C:membrane"/>
    <property type="evidence" value="ECO:0007669"/>
    <property type="project" value="UniProtKB-SubCell"/>
</dbReference>
<dbReference type="GO" id="GO:0055085">
    <property type="term" value="P:transmembrane transport"/>
    <property type="evidence" value="ECO:0007669"/>
    <property type="project" value="InterPro"/>
</dbReference>
<name>A0A840EZX6_9ACTN</name>
<evidence type="ECO:0000256" key="5">
    <source>
        <dbReference type="SAM" id="Phobius"/>
    </source>
</evidence>
<accession>A0A840EZX6</accession>
<keyword evidence="3 5" id="KW-1133">Transmembrane helix</keyword>
<dbReference type="Gene3D" id="1.50.10.150">
    <property type="entry name" value="Voltage-dependent anion channel"/>
    <property type="match status" value="1"/>
</dbReference>
<feature type="transmembrane region" description="Helical" evidence="5">
    <location>
        <begin position="281"/>
        <end position="299"/>
    </location>
</feature>
<dbReference type="CDD" id="cd09319">
    <property type="entry name" value="TDT_like_1"/>
    <property type="match status" value="1"/>
</dbReference>
<reference evidence="6 7" key="1">
    <citation type="submission" date="2020-08" db="EMBL/GenBank/DDBJ databases">
        <title>Sequencing the genomes of 1000 actinobacteria strains.</title>
        <authorList>
            <person name="Klenk H.-P."/>
        </authorList>
    </citation>
    <scope>NUCLEOTIDE SEQUENCE [LARGE SCALE GENOMIC DNA]</scope>
    <source>
        <strain evidence="6 7">DSM 45298</strain>
    </source>
</reference>
<evidence type="ECO:0000256" key="3">
    <source>
        <dbReference type="ARBA" id="ARBA00022989"/>
    </source>
</evidence>
<dbReference type="Proteomes" id="UP000551501">
    <property type="component" value="Unassembled WGS sequence"/>
</dbReference>
<keyword evidence="7" id="KW-1185">Reference proteome</keyword>
<comment type="subcellular location">
    <subcellularLocation>
        <location evidence="1">Membrane</location>
        <topology evidence="1">Multi-pass membrane protein</topology>
    </subcellularLocation>
</comment>
<feature type="transmembrane region" description="Helical" evidence="5">
    <location>
        <begin position="78"/>
        <end position="99"/>
    </location>
</feature>
<keyword evidence="4 5" id="KW-0472">Membrane</keyword>
<dbReference type="RefSeq" id="WP_183370373.1">
    <property type="nucleotide sequence ID" value="NZ_BAABHL010000127.1"/>
</dbReference>
<keyword evidence="2 5" id="KW-0812">Transmembrane</keyword>
<sequence>MVRTVGRGVWSALCGLRLEHFTFVMATGIVSTAVANSGADDLARVLFWIGLVGYGVLAVGTVLGLVRRQWSVRAELHDGACSALAFVAAGGVLSAHATSTGSTTLALVLIVVSGVAWFVLQHGVLASLVVRASTGDGPRSLSMFDGTWFLLVVSTQALAVSLGAWSKIVHTDVGATLAVLAWGLGVLQLIVIACLVSARLLVVGVGRDDDVSPYWVFLGSGAITILGAAEVLGAAYDQILLSPELIGGVAMAIWAFVTWMLLPTVALQVWQELRSGSRGRYRAALWSAVFPIGMYGESSRQLGFIRGTSWLDTLGTWEAWVALGAWIAVALGLVSAIGGLVAGGAPRWRRS</sequence>
<dbReference type="AlphaFoldDB" id="A0A840EZX6"/>
<protein>
    <submittedName>
        <fullName evidence="6">Tellurite resistance protein TehA-like permease</fullName>
    </submittedName>
</protein>
<feature type="transmembrane region" description="Helical" evidence="5">
    <location>
        <begin position="248"/>
        <end position="269"/>
    </location>
</feature>
<feature type="transmembrane region" description="Helical" evidence="5">
    <location>
        <begin position="142"/>
        <end position="165"/>
    </location>
</feature>
<dbReference type="InterPro" id="IPR038665">
    <property type="entry name" value="Voltage-dep_anion_channel_sf"/>
</dbReference>
<feature type="transmembrane region" description="Helical" evidence="5">
    <location>
        <begin position="45"/>
        <end position="66"/>
    </location>
</feature>
<dbReference type="Pfam" id="PF03595">
    <property type="entry name" value="SLAC1"/>
    <property type="match status" value="1"/>
</dbReference>
<feature type="transmembrane region" description="Helical" evidence="5">
    <location>
        <begin position="177"/>
        <end position="202"/>
    </location>
</feature>
<dbReference type="EMBL" id="JACIFP010000001">
    <property type="protein sequence ID" value="MBB4135316.1"/>
    <property type="molecule type" value="Genomic_DNA"/>
</dbReference>
<comment type="caution">
    <text evidence="6">The sequence shown here is derived from an EMBL/GenBank/DDBJ whole genome shotgun (WGS) entry which is preliminary data.</text>
</comment>
<evidence type="ECO:0000256" key="2">
    <source>
        <dbReference type="ARBA" id="ARBA00022692"/>
    </source>
</evidence>
<evidence type="ECO:0000313" key="6">
    <source>
        <dbReference type="EMBL" id="MBB4135316.1"/>
    </source>
</evidence>
<evidence type="ECO:0000256" key="4">
    <source>
        <dbReference type="ARBA" id="ARBA00023136"/>
    </source>
</evidence>
<evidence type="ECO:0000256" key="1">
    <source>
        <dbReference type="ARBA" id="ARBA00004141"/>
    </source>
</evidence>